<keyword evidence="5" id="KW-0479">Metal-binding</keyword>
<keyword evidence="7 8" id="KW-0472">Membrane</keyword>
<feature type="transmembrane region" description="Helical" evidence="8">
    <location>
        <begin position="57"/>
        <end position="75"/>
    </location>
</feature>
<dbReference type="AlphaFoldDB" id="A0A182RC65"/>
<protein>
    <submittedName>
        <fullName evidence="10">LITAF domain-containing protein</fullName>
    </submittedName>
</protein>
<sequence length="98" mass="10558">MGQMELQPVPAPPSYIPNAPAVAPTLGPESSSVICPGCQKHVMTEIELQANTKTHGIALVLCVLMLLPCVCLPYCCTSCRDTVHRCPGCKTFIGVYRR</sequence>
<accession>A0A182RC65</accession>
<dbReference type="InterPro" id="IPR037519">
    <property type="entry name" value="LITAF_fam"/>
</dbReference>
<comment type="subcellular location">
    <subcellularLocation>
        <location evidence="2">Endosome membrane</location>
        <topology evidence="2">Peripheral membrane protein</topology>
    </subcellularLocation>
    <subcellularLocation>
        <location evidence="1">Late endosome membrane</location>
    </subcellularLocation>
    <subcellularLocation>
        <location evidence="3">Lysosome membrane</location>
        <topology evidence="3">Peripheral membrane protein</topology>
        <orientation evidence="3">Cytoplasmic side</orientation>
    </subcellularLocation>
</comment>
<dbReference type="VEuPathDB" id="VectorBase:AFUN2_008986"/>
<dbReference type="Pfam" id="PF10601">
    <property type="entry name" value="zf-LITAF-like"/>
    <property type="match status" value="1"/>
</dbReference>
<dbReference type="STRING" id="62324.A0A182RC65"/>
<keyword evidence="8" id="KW-0812">Transmembrane</keyword>
<proteinExistence type="inferred from homology"/>
<organism evidence="10">
    <name type="scientific">Anopheles funestus</name>
    <name type="common">African malaria mosquito</name>
    <dbReference type="NCBI Taxonomy" id="62324"/>
    <lineage>
        <taxon>Eukaryota</taxon>
        <taxon>Metazoa</taxon>
        <taxon>Ecdysozoa</taxon>
        <taxon>Arthropoda</taxon>
        <taxon>Hexapoda</taxon>
        <taxon>Insecta</taxon>
        <taxon>Pterygota</taxon>
        <taxon>Neoptera</taxon>
        <taxon>Endopterygota</taxon>
        <taxon>Diptera</taxon>
        <taxon>Nematocera</taxon>
        <taxon>Culicoidea</taxon>
        <taxon>Culicidae</taxon>
        <taxon>Anophelinae</taxon>
        <taxon>Anopheles</taxon>
    </lineage>
</organism>
<evidence type="ECO:0000256" key="7">
    <source>
        <dbReference type="ARBA" id="ARBA00023136"/>
    </source>
</evidence>
<dbReference type="PROSITE" id="PS51837">
    <property type="entry name" value="LITAF"/>
    <property type="match status" value="1"/>
</dbReference>
<evidence type="ECO:0000259" key="9">
    <source>
        <dbReference type="PROSITE" id="PS51837"/>
    </source>
</evidence>
<evidence type="ECO:0000256" key="8">
    <source>
        <dbReference type="SAM" id="Phobius"/>
    </source>
</evidence>
<evidence type="ECO:0000256" key="5">
    <source>
        <dbReference type="ARBA" id="ARBA00022723"/>
    </source>
</evidence>
<dbReference type="GO" id="GO:0031902">
    <property type="term" value="C:late endosome membrane"/>
    <property type="evidence" value="ECO:0007669"/>
    <property type="project" value="UniProtKB-SubCell"/>
</dbReference>
<dbReference type="GO" id="GO:0008270">
    <property type="term" value="F:zinc ion binding"/>
    <property type="evidence" value="ECO:0007669"/>
    <property type="project" value="TreeGrafter"/>
</dbReference>
<dbReference type="PANTHER" id="PTHR23292">
    <property type="entry name" value="LIPOPOLYSACCHARIDE-INDUCED TUMOR NECROSIS FACTOR-ALPHA FACTOR"/>
    <property type="match status" value="1"/>
</dbReference>
<dbReference type="GO" id="GO:0005765">
    <property type="term" value="C:lysosomal membrane"/>
    <property type="evidence" value="ECO:0007669"/>
    <property type="project" value="UniProtKB-SubCell"/>
</dbReference>
<dbReference type="InterPro" id="IPR006629">
    <property type="entry name" value="LITAF"/>
</dbReference>
<evidence type="ECO:0000256" key="2">
    <source>
        <dbReference type="ARBA" id="ARBA00004481"/>
    </source>
</evidence>
<name>A0A182RC65_ANOFN</name>
<reference evidence="10" key="1">
    <citation type="submission" date="2020-05" db="UniProtKB">
        <authorList>
            <consortium name="EnsemblMetazoa"/>
        </authorList>
    </citation>
    <scope>IDENTIFICATION</scope>
    <source>
        <strain evidence="10">FUMOZ</strain>
    </source>
</reference>
<keyword evidence="6" id="KW-0862">Zinc</keyword>
<evidence type="ECO:0000256" key="3">
    <source>
        <dbReference type="ARBA" id="ARBA00004630"/>
    </source>
</evidence>
<evidence type="ECO:0000256" key="4">
    <source>
        <dbReference type="ARBA" id="ARBA00005975"/>
    </source>
</evidence>
<dbReference type="VEuPathDB" id="VectorBase:AFUN003781"/>
<dbReference type="SMART" id="SM00714">
    <property type="entry name" value="LITAF"/>
    <property type="match status" value="1"/>
</dbReference>
<feature type="domain" description="LITAF" evidence="9">
    <location>
        <begin position="17"/>
        <end position="98"/>
    </location>
</feature>
<dbReference type="EnsemblMetazoa" id="AFUN003781-RA">
    <property type="protein sequence ID" value="AFUN003781-PA"/>
    <property type="gene ID" value="AFUN003781"/>
</dbReference>
<evidence type="ECO:0000256" key="6">
    <source>
        <dbReference type="ARBA" id="ARBA00022833"/>
    </source>
</evidence>
<keyword evidence="8" id="KW-1133">Transmembrane helix</keyword>
<dbReference type="PANTHER" id="PTHR23292:SF14">
    <property type="entry name" value="FI16615P1-RELATED"/>
    <property type="match status" value="1"/>
</dbReference>
<evidence type="ECO:0000313" key="10">
    <source>
        <dbReference type="EnsemblMetazoa" id="AFUN003781-PA"/>
    </source>
</evidence>
<comment type="similarity">
    <text evidence="4">Belongs to the CDIP1/LITAF family.</text>
</comment>
<evidence type="ECO:0000256" key="1">
    <source>
        <dbReference type="ARBA" id="ARBA00004414"/>
    </source>
</evidence>